<dbReference type="Proteomes" id="UP000192911">
    <property type="component" value="Unassembled WGS sequence"/>
</dbReference>
<dbReference type="STRING" id="28094.SAMN06295900_109160"/>
<feature type="transmembrane region" description="Helical" evidence="1">
    <location>
        <begin position="21"/>
        <end position="40"/>
    </location>
</feature>
<dbReference type="GeneID" id="95549789"/>
<dbReference type="RefSeq" id="WP_139831178.1">
    <property type="nucleotide sequence ID" value="NZ_BSQD01000009.1"/>
</dbReference>
<protein>
    <submittedName>
        <fullName evidence="2">Uncharacterized protein</fullName>
    </submittedName>
</protein>
<organism evidence="2 3">
    <name type="scientific">Trinickia caryophylli</name>
    <name type="common">Paraburkholderia caryophylli</name>
    <dbReference type="NCBI Taxonomy" id="28094"/>
    <lineage>
        <taxon>Bacteria</taxon>
        <taxon>Pseudomonadati</taxon>
        <taxon>Pseudomonadota</taxon>
        <taxon>Betaproteobacteria</taxon>
        <taxon>Burkholderiales</taxon>
        <taxon>Burkholderiaceae</taxon>
        <taxon>Trinickia</taxon>
    </lineage>
</organism>
<accession>A0A1X7FKN6</accession>
<dbReference type="EMBL" id="FXAH01000009">
    <property type="protein sequence ID" value="SMF53902.1"/>
    <property type="molecule type" value="Genomic_DNA"/>
</dbReference>
<gene>
    <name evidence="2" type="ORF">SAMN06295900_109160</name>
</gene>
<dbReference type="AlphaFoldDB" id="A0A1X7FKN6"/>
<evidence type="ECO:0000313" key="2">
    <source>
        <dbReference type="EMBL" id="SMF53902.1"/>
    </source>
</evidence>
<dbReference type="OrthoDB" id="9099617at2"/>
<evidence type="ECO:0000313" key="3">
    <source>
        <dbReference type="Proteomes" id="UP000192911"/>
    </source>
</evidence>
<proteinExistence type="predicted"/>
<keyword evidence="3" id="KW-1185">Reference proteome</keyword>
<feature type="transmembrane region" description="Helical" evidence="1">
    <location>
        <begin position="46"/>
        <end position="64"/>
    </location>
</feature>
<reference evidence="3" key="1">
    <citation type="submission" date="2017-04" db="EMBL/GenBank/DDBJ databases">
        <authorList>
            <person name="Varghese N."/>
            <person name="Submissions S."/>
        </authorList>
    </citation>
    <scope>NUCLEOTIDE SEQUENCE [LARGE SCALE GENOMIC DNA]</scope>
    <source>
        <strain evidence="3">Ballard 720</strain>
    </source>
</reference>
<keyword evidence="1" id="KW-0472">Membrane</keyword>
<keyword evidence="1" id="KW-0812">Transmembrane</keyword>
<name>A0A1X7FKN6_TRICW</name>
<sequence length="152" mass="17408">MSPLHQTSQQSPLLTVRGSRFAMPAFVLTLVAIPVTFVWAVQSNPFFSFSSFILPFVVPLGALIRLSMTTRAKFFEEHFEVQHTQVFYRDIIRADRGRFTLTIRYRRHNDAPNAKPRRIKLPFAEMRSTEQQQCLAILRTHATAETVSGLQG</sequence>
<evidence type="ECO:0000256" key="1">
    <source>
        <dbReference type="SAM" id="Phobius"/>
    </source>
</evidence>
<keyword evidence="1" id="KW-1133">Transmembrane helix</keyword>